<evidence type="ECO:0000256" key="2">
    <source>
        <dbReference type="ARBA" id="ARBA00022729"/>
    </source>
</evidence>
<dbReference type="Pfam" id="PF14310">
    <property type="entry name" value="Fn3-like"/>
    <property type="match status" value="1"/>
</dbReference>
<dbReference type="PANTHER" id="PTHR42721:SF3">
    <property type="entry name" value="BETA-D-XYLOSIDASE 5-RELATED"/>
    <property type="match status" value="1"/>
</dbReference>
<dbReference type="Pfam" id="PF01915">
    <property type="entry name" value="Glyco_hydro_3_C"/>
    <property type="match status" value="1"/>
</dbReference>
<comment type="caution">
    <text evidence="6">The sequence shown here is derived from an EMBL/GenBank/DDBJ whole genome shotgun (WGS) entry which is preliminary data.</text>
</comment>
<evidence type="ECO:0000259" key="5">
    <source>
        <dbReference type="SMART" id="SM01217"/>
    </source>
</evidence>
<dbReference type="Pfam" id="PF07691">
    <property type="entry name" value="PA14"/>
    <property type="match status" value="1"/>
</dbReference>
<reference evidence="6 7" key="1">
    <citation type="submission" date="2018-08" db="EMBL/GenBank/DDBJ databases">
        <title>Parvularcula sp. SM1705, isolated from surface water of the South Sea China.</title>
        <authorList>
            <person name="Sun L."/>
        </authorList>
    </citation>
    <scope>NUCLEOTIDE SEQUENCE [LARGE SCALE GENOMIC DNA]</scope>
    <source>
        <strain evidence="6 7">SM1705</strain>
    </source>
</reference>
<dbReference type="InterPro" id="IPR036962">
    <property type="entry name" value="Glyco_hydro_3_N_sf"/>
</dbReference>
<dbReference type="InterPro" id="IPR013783">
    <property type="entry name" value="Ig-like_fold"/>
</dbReference>
<dbReference type="InterPro" id="IPR002772">
    <property type="entry name" value="Glyco_hydro_3_C"/>
</dbReference>
<accession>A0A371RLI0</accession>
<dbReference type="InParanoid" id="A0A371RLI0"/>
<dbReference type="InterPro" id="IPR026891">
    <property type="entry name" value="Fn3-like"/>
</dbReference>
<keyword evidence="7" id="KW-1185">Reference proteome</keyword>
<dbReference type="SUPFAM" id="SSF52279">
    <property type="entry name" value="Beta-D-glucan exohydrolase, C-terminal domain"/>
    <property type="match status" value="1"/>
</dbReference>
<dbReference type="InterPro" id="IPR044993">
    <property type="entry name" value="BXL"/>
</dbReference>
<comment type="similarity">
    <text evidence="1">Belongs to the glycosyl hydrolase 3 family.</text>
</comment>
<dbReference type="InterPro" id="IPR017853">
    <property type="entry name" value="GH"/>
</dbReference>
<gene>
    <name evidence="6" type="ORF">DX908_01630</name>
</gene>
<dbReference type="GO" id="GO:0009044">
    <property type="term" value="F:xylan 1,4-beta-xylosidase activity"/>
    <property type="evidence" value="ECO:0007669"/>
    <property type="project" value="InterPro"/>
</dbReference>
<protein>
    <submittedName>
        <fullName evidence="6">Beta-glucosidase</fullName>
    </submittedName>
</protein>
<sequence>MEHGSAAPAEDGSPAYLDTSLSFEERAADIVSRMTLEEKAWQMYDKSPAIERLGIPEYNWWNEALHGVARAGEATVFPQAIGLAATWDEDLMFEVATTISDEGRAKYHYLLAEDDHPMYGGLTFWTPNINIFRDPRWGRGQETYGEDPFLTGRMAINFVSGMQGDDEKYWKTVTTVKHYAVHSGPEPSRHRDDYRPTTTDLWETYLTAFKMAFDETDVASVMCAYNAVNGQPACGSDLLMVELLRGELGFDGYVVSDCGAIGDFYYDYAHDYVETRAEAAADSVKHGTDLNCGDGQGNKMDALPEAVEKGLITEAEIDTAVTRLYTARMKLGMFDDPANVPGTDIPYSEVASAENLALSAKAARASLVLLKNDGILPLAEGTKVAVIGPNADNEMTILANYHGVPTAPVTSLEGITAKIGAENVTYSPGSTIAGDVYTNYSAVPASVFFHKGADGELEPGLKAAYYIDPKRSGKPVKEQIDPNIDFYWHRAPTTDGLNDEFGASWEGVLVPEADGAYRFEVSRWAEATINGEKINDATLDLKAGEQYAIKFELTFESGWTRDGLEKFAHLNWVDTSRDLEAEAMAAADAADVILFFGGIDANLEGEEMSVEIDGFLGGDRTHMKMPAPQEALIKKLHATGKPVVLVNFSGSAMALNWENENLPAIVQAFYPGEKTGDAIAELLWGEFSPSGRLPVTFYTSLDGIPAFDDYTMQNRTYKYYTGEPLYPFGYGLSYTSFEYSDLVLPEAPNGAEPMEVSVTVTNTGDMAGREVVQLYLQHAEKANVSVPNVELVSFDVVDLAPGASETLSFTLTPESLGYYSEDGALVAPTGTATLSAGGGQPGYFDGAVSETVSFAGE</sequence>
<dbReference type="Gene3D" id="2.60.40.10">
    <property type="entry name" value="Immunoglobulins"/>
    <property type="match status" value="1"/>
</dbReference>
<dbReference type="PANTHER" id="PTHR42721">
    <property type="entry name" value="SUGAR HYDROLASE-RELATED"/>
    <property type="match status" value="1"/>
</dbReference>
<dbReference type="EMBL" id="QUQO01000001">
    <property type="protein sequence ID" value="RFB06307.1"/>
    <property type="molecule type" value="Genomic_DNA"/>
</dbReference>
<dbReference type="Gene3D" id="3.20.20.300">
    <property type="entry name" value="Glycoside hydrolase, family 3, N-terminal domain"/>
    <property type="match status" value="1"/>
</dbReference>
<dbReference type="GO" id="GO:0031222">
    <property type="term" value="P:arabinan catabolic process"/>
    <property type="evidence" value="ECO:0007669"/>
    <property type="project" value="TreeGrafter"/>
</dbReference>
<dbReference type="SUPFAM" id="SSF51445">
    <property type="entry name" value="(Trans)glycosidases"/>
    <property type="match status" value="1"/>
</dbReference>
<dbReference type="SMART" id="SM00758">
    <property type="entry name" value="PA14"/>
    <property type="match status" value="1"/>
</dbReference>
<proteinExistence type="inferred from homology"/>
<dbReference type="InterPro" id="IPR011658">
    <property type="entry name" value="PA14_dom"/>
</dbReference>
<dbReference type="AlphaFoldDB" id="A0A371RLI0"/>
<dbReference type="GO" id="GO:0045493">
    <property type="term" value="P:xylan catabolic process"/>
    <property type="evidence" value="ECO:0007669"/>
    <property type="project" value="InterPro"/>
</dbReference>
<name>A0A371RLI0_9PROT</name>
<dbReference type="PRINTS" id="PR00133">
    <property type="entry name" value="GLHYDRLASE3"/>
</dbReference>
<keyword evidence="3" id="KW-0378">Hydrolase</keyword>
<dbReference type="SMART" id="SM01217">
    <property type="entry name" value="Fn3_like"/>
    <property type="match status" value="1"/>
</dbReference>
<dbReference type="InterPro" id="IPR036881">
    <property type="entry name" value="Glyco_hydro_3_C_sf"/>
</dbReference>
<evidence type="ECO:0000313" key="7">
    <source>
        <dbReference type="Proteomes" id="UP000264589"/>
    </source>
</evidence>
<evidence type="ECO:0000259" key="4">
    <source>
        <dbReference type="SMART" id="SM00758"/>
    </source>
</evidence>
<dbReference type="Pfam" id="PF00933">
    <property type="entry name" value="Glyco_hydro_3"/>
    <property type="match status" value="1"/>
</dbReference>
<dbReference type="InterPro" id="IPR001764">
    <property type="entry name" value="Glyco_hydro_3_N"/>
</dbReference>
<dbReference type="Proteomes" id="UP000264589">
    <property type="component" value="Unassembled WGS sequence"/>
</dbReference>
<evidence type="ECO:0000256" key="3">
    <source>
        <dbReference type="ARBA" id="ARBA00022801"/>
    </source>
</evidence>
<dbReference type="OrthoDB" id="9781691at2"/>
<evidence type="ECO:0000256" key="1">
    <source>
        <dbReference type="ARBA" id="ARBA00005336"/>
    </source>
</evidence>
<feature type="domain" description="Fibronectin type III-like" evidence="5">
    <location>
        <begin position="770"/>
        <end position="840"/>
    </location>
</feature>
<dbReference type="GO" id="GO:0046556">
    <property type="term" value="F:alpha-L-arabinofuranosidase activity"/>
    <property type="evidence" value="ECO:0007669"/>
    <property type="project" value="TreeGrafter"/>
</dbReference>
<evidence type="ECO:0000313" key="6">
    <source>
        <dbReference type="EMBL" id="RFB06307.1"/>
    </source>
</evidence>
<feature type="domain" description="PA14" evidence="4">
    <location>
        <begin position="457"/>
        <end position="585"/>
    </location>
</feature>
<dbReference type="Gene3D" id="3.40.50.1700">
    <property type="entry name" value="Glycoside hydrolase family 3 C-terminal domain"/>
    <property type="match status" value="2"/>
</dbReference>
<keyword evidence="2" id="KW-0732">Signal</keyword>
<organism evidence="6 7">
    <name type="scientific">Parvularcula marina</name>
    <dbReference type="NCBI Taxonomy" id="2292771"/>
    <lineage>
        <taxon>Bacteria</taxon>
        <taxon>Pseudomonadati</taxon>
        <taxon>Pseudomonadota</taxon>
        <taxon>Alphaproteobacteria</taxon>
        <taxon>Parvularculales</taxon>
        <taxon>Parvularculaceae</taxon>
        <taxon>Parvularcula</taxon>
    </lineage>
</organism>